<evidence type="ECO:0000313" key="1">
    <source>
        <dbReference type="EMBL" id="KAI0034719.1"/>
    </source>
</evidence>
<keyword evidence="2" id="KW-1185">Reference proteome</keyword>
<dbReference type="EMBL" id="MU273496">
    <property type="protein sequence ID" value="KAI0034719.1"/>
    <property type="molecule type" value="Genomic_DNA"/>
</dbReference>
<comment type="caution">
    <text evidence="1">The sequence shown here is derived from an EMBL/GenBank/DDBJ whole genome shotgun (WGS) entry which is preliminary data.</text>
</comment>
<accession>A0ACB8QS56</accession>
<dbReference type="Proteomes" id="UP000814128">
    <property type="component" value="Unassembled WGS sequence"/>
</dbReference>
<sequence>SPVYLDRDWLRHVHPEGKPYSSRGIAPTLVTEVRVEDATLAHHLDAWAGLVSELAREHEHLLHAGVELFLEPDLSDNSCSYYFVDHEMRTVFWLDAYETNQLGLPPSFSGQHLKLSIQQNYWIHVEMFCVHLKSLHSDALEELISIFVHGQIDHMTSFTSTFPYSKTDCADIIKILKTCRSMPYSPNTFACIARLWSHVISNRYLTHYGEEHCRLDRTTSIYGGRTTTRNRVLDAVSRALFCLPDAIRSKLEDQFVDDLVTKHQWSAFIRTQMQDWKLSMQWTFALLMYVPCWSVHFECHLKQSCSGNALTLPTAYSTFLAHTTMLICATSALVGAVLHVRHQDLVDADAPDAVCIPLFSYFLS</sequence>
<reference evidence="1" key="2">
    <citation type="journal article" date="2022" name="New Phytol.">
        <title>Evolutionary transition to the ectomycorrhizal habit in the genomes of a hyperdiverse lineage of mushroom-forming fungi.</title>
        <authorList>
            <person name="Looney B."/>
            <person name="Miyauchi S."/>
            <person name="Morin E."/>
            <person name="Drula E."/>
            <person name="Courty P.E."/>
            <person name="Kohler A."/>
            <person name="Kuo A."/>
            <person name="LaButti K."/>
            <person name="Pangilinan J."/>
            <person name="Lipzen A."/>
            <person name="Riley R."/>
            <person name="Andreopoulos W."/>
            <person name="He G."/>
            <person name="Johnson J."/>
            <person name="Nolan M."/>
            <person name="Tritt A."/>
            <person name="Barry K.W."/>
            <person name="Grigoriev I.V."/>
            <person name="Nagy L.G."/>
            <person name="Hibbett D."/>
            <person name="Henrissat B."/>
            <person name="Matheny P.B."/>
            <person name="Labbe J."/>
            <person name="Martin F.M."/>
        </authorList>
    </citation>
    <scope>NUCLEOTIDE SEQUENCE</scope>
    <source>
        <strain evidence="1">EC-137</strain>
    </source>
</reference>
<name>A0ACB8QS56_9AGAM</name>
<proteinExistence type="predicted"/>
<protein>
    <submittedName>
        <fullName evidence="1">Uncharacterized protein</fullName>
    </submittedName>
</protein>
<organism evidence="1 2">
    <name type="scientific">Vararia minispora EC-137</name>
    <dbReference type="NCBI Taxonomy" id="1314806"/>
    <lineage>
        <taxon>Eukaryota</taxon>
        <taxon>Fungi</taxon>
        <taxon>Dikarya</taxon>
        <taxon>Basidiomycota</taxon>
        <taxon>Agaricomycotina</taxon>
        <taxon>Agaricomycetes</taxon>
        <taxon>Russulales</taxon>
        <taxon>Lachnocladiaceae</taxon>
        <taxon>Vararia</taxon>
    </lineage>
</organism>
<gene>
    <name evidence="1" type="ORF">K488DRAFT_44984</name>
</gene>
<evidence type="ECO:0000313" key="2">
    <source>
        <dbReference type="Proteomes" id="UP000814128"/>
    </source>
</evidence>
<feature type="non-terminal residue" evidence="1">
    <location>
        <position position="1"/>
    </location>
</feature>
<reference evidence="1" key="1">
    <citation type="submission" date="2021-02" db="EMBL/GenBank/DDBJ databases">
        <authorList>
            <consortium name="DOE Joint Genome Institute"/>
            <person name="Ahrendt S."/>
            <person name="Looney B.P."/>
            <person name="Miyauchi S."/>
            <person name="Morin E."/>
            <person name="Drula E."/>
            <person name="Courty P.E."/>
            <person name="Chicoki N."/>
            <person name="Fauchery L."/>
            <person name="Kohler A."/>
            <person name="Kuo A."/>
            <person name="Labutti K."/>
            <person name="Pangilinan J."/>
            <person name="Lipzen A."/>
            <person name="Riley R."/>
            <person name="Andreopoulos W."/>
            <person name="He G."/>
            <person name="Johnson J."/>
            <person name="Barry K.W."/>
            <person name="Grigoriev I.V."/>
            <person name="Nagy L."/>
            <person name="Hibbett D."/>
            <person name="Henrissat B."/>
            <person name="Matheny P.B."/>
            <person name="Labbe J."/>
            <person name="Martin F."/>
        </authorList>
    </citation>
    <scope>NUCLEOTIDE SEQUENCE</scope>
    <source>
        <strain evidence="1">EC-137</strain>
    </source>
</reference>